<evidence type="ECO:0000313" key="5">
    <source>
        <dbReference type="RefSeq" id="XP_021298881.1"/>
    </source>
</evidence>
<proteinExistence type="inferred from homology"/>
<dbReference type="GO" id="GO:0010468">
    <property type="term" value="P:regulation of gene expression"/>
    <property type="evidence" value="ECO:0007669"/>
    <property type="project" value="TreeGrafter"/>
</dbReference>
<dbReference type="InterPro" id="IPR004883">
    <property type="entry name" value="LOB"/>
</dbReference>
<dbReference type="PANTHER" id="PTHR31304:SF64">
    <property type="entry name" value="LOB DOMAIN-CONTAINING PROTEIN 42"/>
    <property type="match status" value="1"/>
</dbReference>
<dbReference type="Pfam" id="PF03195">
    <property type="entry name" value="LOB"/>
    <property type="match status" value="1"/>
</dbReference>
<gene>
    <name evidence="5" type="primary">LOC110427657</name>
</gene>
<dbReference type="PROSITE" id="PS50891">
    <property type="entry name" value="LOB"/>
    <property type="match status" value="1"/>
</dbReference>
<dbReference type="OrthoDB" id="1922547at2759"/>
<comment type="similarity">
    <text evidence="1">Belongs to the LOB domain-containing protein family.</text>
</comment>
<feature type="region of interest" description="Disordered" evidence="2">
    <location>
        <begin position="182"/>
        <end position="213"/>
    </location>
</feature>
<evidence type="ECO:0000256" key="1">
    <source>
        <dbReference type="ARBA" id="ARBA00005474"/>
    </source>
</evidence>
<dbReference type="PANTHER" id="PTHR31304">
    <property type="entry name" value="LOB DOMAIN-CONTAINING PROTEIN 38"/>
    <property type="match status" value="1"/>
</dbReference>
<evidence type="ECO:0000313" key="4">
    <source>
        <dbReference type="Proteomes" id="UP000504621"/>
    </source>
</evidence>
<evidence type="ECO:0000259" key="3">
    <source>
        <dbReference type="PROSITE" id="PS50891"/>
    </source>
</evidence>
<evidence type="ECO:0000256" key="2">
    <source>
        <dbReference type="SAM" id="MobiDB-lite"/>
    </source>
</evidence>
<organism evidence="4 5">
    <name type="scientific">Herrania umbratica</name>
    <dbReference type="NCBI Taxonomy" id="108875"/>
    <lineage>
        <taxon>Eukaryota</taxon>
        <taxon>Viridiplantae</taxon>
        <taxon>Streptophyta</taxon>
        <taxon>Embryophyta</taxon>
        <taxon>Tracheophyta</taxon>
        <taxon>Spermatophyta</taxon>
        <taxon>Magnoliopsida</taxon>
        <taxon>eudicotyledons</taxon>
        <taxon>Gunneridae</taxon>
        <taxon>Pentapetalae</taxon>
        <taxon>rosids</taxon>
        <taxon>malvids</taxon>
        <taxon>Malvales</taxon>
        <taxon>Malvaceae</taxon>
        <taxon>Byttnerioideae</taxon>
        <taxon>Herrania</taxon>
    </lineage>
</organism>
<sequence>MPRRLSLSPSVPALSVSVSLCNWSHKFIMKMSCNGCRVLRKGCSGNCIIRPCLQWIKSPDSQANATLFLAKFYGRAGLLNLIEAGPQHLRPAIFRSLLYEACGRVVNPVYGSVGMLWSGNWAQCQAAVDAVLKGSPITQTSSSDSLALQPISPLKTYDIRHVSKEPRPADIDKLKTRTRFKRSVNRSKRQVDPPSYDSWMSQRGNDDSKDDESMFSVETVEGSLVNQSQKVPALKFASQIEESTDDVGLELTLGLVPAALQPHQ</sequence>
<keyword evidence="4" id="KW-1185">Reference proteome</keyword>
<dbReference type="RefSeq" id="XP_021298881.1">
    <property type="nucleotide sequence ID" value="XM_021443206.1"/>
</dbReference>
<dbReference type="Proteomes" id="UP000504621">
    <property type="component" value="Unplaced"/>
</dbReference>
<reference evidence="5" key="1">
    <citation type="submission" date="2025-08" db="UniProtKB">
        <authorList>
            <consortium name="RefSeq"/>
        </authorList>
    </citation>
    <scope>IDENTIFICATION</scope>
    <source>
        <tissue evidence="5">Leaf</tissue>
    </source>
</reference>
<feature type="domain" description="LOB" evidence="3">
    <location>
        <begin position="31"/>
        <end position="137"/>
    </location>
</feature>
<accession>A0A6J1BHF0</accession>
<dbReference type="AlphaFoldDB" id="A0A6J1BHF0"/>
<name>A0A6J1BHF0_9ROSI</name>
<protein>
    <submittedName>
        <fullName evidence="5">LOB domain-containing protein 42-like</fullName>
    </submittedName>
</protein>
<dbReference type="GeneID" id="110427657"/>